<evidence type="ECO:0000259" key="11">
    <source>
        <dbReference type="Pfam" id="PF16178"/>
    </source>
</evidence>
<dbReference type="GO" id="GO:0005254">
    <property type="term" value="F:chloride channel activity"/>
    <property type="evidence" value="ECO:0007669"/>
    <property type="project" value="TreeGrafter"/>
</dbReference>
<evidence type="ECO:0000256" key="2">
    <source>
        <dbReference type="ARBA" id="ARBA00009671"/>
    </source>
</evidence>
<evidence type="ECO:0000256" key="5">
    <source>
        <dbReference type="ARBA" id="ARBA00022989"/>
    </source>
</evidence>
<evidence type="ECO:0000313" key="12">
    <source>
        <dbReference type="EnsemblMetazoa" id="G27679.1:cds"/>
    </source>
</evidence>
<feature type="domain" description="Anoctamin dimerisation" evidence="11">
    <location>
        <begin position="73"/>
        <end position="232"/>
    </location>
</feature>
<evidence type="ECO:0000313" key="13">
    <source>
        <dbReference type="Proteomes" id="UP000005408"/>
    </source>
</evidence>
<keyword evidence="6 8" id="KW-0472">Membrane</keyword>
<feature type="transmembrane region" description="Helical" evidence="8">
    <location>
        <begin position="807"/>
        <end position="830"/>
    </location>
</feature>
<keyword evidence="13" id="KW-1185">Reference proteome</keyword>
<evidence type="ECO:0000256" key="9">
    <source>
        <dbReference type="SAM" id="MobiDB-lite"/>
    </source>
</evidence>
<evidence type="ECO:0000256" key="8">
    <source>
        <dbReference type="RuleBase" id="RU280814"/>
    </source>
</evidence>
<feature type="region of interest" description="Disordered" evidence="9">
    <location>
        <begin position="935"/>
        <end position="964"/>
    </location>
</feature>
<evidence type="ECO:0000256" key="7">
    <source>
        <dbReference type="ARBA" id="ARBA00023180"/>
    </source>
</evidence>
<keyword evidence="7" id="KW-0325">Glycoprotein</keyword>
<feature type="transmembrane region" description="Helical" evidence="8">
    <location>
        <begin position="455"/>
        <end position="471"/>
    </location>
</feature>
<reference evidence="12" key="1">
    <citation type="submission" date="2022-08" db="UniProtKB">
        <authorList>
            <consortium name="EnsemblMetazoa"/>
        </authorList>
    </citation>
    <scope>IDENTIFICATION</scope>
    <source>
        <strain evidence="12">05x7-T-G4-1.051#20</strain>
    </source>
</reference>
<proteinExistence type="inferred from homology"/>
<evidence type="ECO:0000256" key="4">
    <source>
        <dbReference type="ARBA" id="ARBA00022692"/>
    </source>
</evidence>
<dbReference type="AlphaFoldDB" id="A0A8W8LIR5"/>
<keyword evidence="5 8" id="KW-1133">Transmembrane helix</keyword>
<dbReference type="GO" id="GO:0005886">
    <property type="term" value="C:plasma membrane"/>
    <property type="evidence" value="ECO:0007669"/>
    <property type="project" value="UniProtKB-SubCell"/>
</dbReference>
<feature type="transmembrane region" description="Helical" evidence="8">
    <location>
        <begin position="527"/>
        <end position="552"/>
    </location>
</feature>
<accession>A0A8W8LIR5</accession>
<feature type="transmembrane region" description="Helical" evidence="8">
    <location>
        <begin position="564"/>
        <end position="587"/>
    </location>
</feature>
<dbReference type="Pfam" id="PF16178">
    <property type="entry name" value="Anoct_dimer"/>
    <property type="match status" value="1"/>
</dbReference>
<evidence type="ECO:0000256" key="3">
    <source>
        <dbReference type="ARBA" id="ARBA00022475"/>
    </source>
</evidence>
<feature type="transmembrane region" description="Helical" evidence="8">
    <location>
        <begin position="842"/>
        <end position="863"/>
    </location>
</feature>
<feature type="region of interest" description="Disordered" evidence="9">
    <location>
        <begin position="1"/>
        <end position="29"/>
    </location>
</feature>
<comment type="subcellular location">
    <subcellularLocation>
        <location evidence="1">Cell membrane</location>
        <topology evidence="1">Multi-pass membrane protein</topology>
    </subcellularLocation>
    <subcellularLocation>
        <location evidence="8">Membrane</location>
        <topology evidence="8">Multi-pass membrane protein</topology>
    </subcellularLocation>
</comment>
<dbReference type="GO" id="GO:0046983">
    <property type="term" value="F:protein dimerization activity"/>
    <property type="evidence" value="ECO:0007669"/>
    <property type="project" value="InterPro"/>
</dbReference>
<dbReference type="PANTHER" id="PTHR12308">
    <property type="entry name" value="ANOCTAMIN"/>
    <property type="match status" value="1"/>
</dbReference>
<dbReference type="EnsemblMetazoa" id="G27679.1">
    <property type="protein sequence ID" value="G27679.1:cds"/>
    <property type="gene ID" value="G27679"/>
</dbReference>
<feature type="transmembrane region" description="Helical" evidence="8">
    <location>
        <begin position="614"/>
        <end position="635"/>
    </location>
</feature>
<keyword evidence="3" id="KW-1003">Cell membrane</keyword>
<evidence type="ECO:0000256" key="6">
    <source>
        <dbReference type="ARBA" id="ARBA00023136"/>
    </source>
</evidence>
<dbReference type="PANTHER" id="PTHR12308:SF73">
    <property type="entry name" value="ANOCTAMIN"/>
    <property type="match status" value="1"/>
</dbReference>
<feature type="region of interest" description="Disordered" evidence="9">
    <location>
        <begin position="979"/>
        <end position="1008"/>
    </location>
</feature>
<comment type="similarity">
    <text evidence="2 8">Belongs to the anoctamin family.</text>
</comment>
<feature type="transmembrane region" description="Helical" evidence="8">
    <location>
        <begin position="754"/>
        <end position="780"/>
    </location>
</feature>
<protein>
    <recommendedName>
        <fullName evidence="8">Anoctamin</fullName>
    </recommendedName>
</protein>
<feature type="compositionally biased region" description="Polar residues" evidence="9">
    <location>
        <begin position="1"/>
        <end position="18"/>
    </location>
</feature>
<name>A0A8W8LIR5_MAGGI</name>
<evidence type="ECO:0000259" key="10">
    <source>
        <dbReference type="Pfam" id="PF04547"/>
    </source>
</evidence>
<dbReference type="InterPro" id="IPR007632">
    <property type="entry name" value="Anoctamin"/>
</dbReference>
<feature type="transmembrane region" description="Helical" evidence="8">
    <location>
        <begin position="384"/>
        <end position="413"/>
    </location>
</feature>
<feature type="domain" description="Anoctamin transmembrane" evidence="10">
    <location>
        <begin position="376"/>
        <end position="877"/>
    </location>
</feature>
<evidence type="ECO:0000256" key="1">
    <source>
        <dbReference type="ARBA" id="ARBA00004651"/>
    </source>
</evidence>
<dbReference type="Proteomes" id="UP000005408">
    <property type="component" value="Unassembled WGS sequence"/>
</dbReference>
<sequence>MKKSNEGSMTLVSMSADNSQDESDGEPSFSTFTAVASTVKFRNLRNRHLKRNPQVKAFERRYTELGPALIPEQKRIDYVLVHRNKFSNEYKDDESKREELSRKEAKRERFESALKKEGFDIQKEVIGDNVFVKLHCPFKRLCAEAEMVKMEMPLHGCINYPEERRNCFWRFIEKYFETDNEMDFVSAPFMMDRINLYEGYEDPTHFFRPAIRSMLVDHILLNIDIRSKDERKDKGSVKRPKEKIESSSCCCLPCVDSKEKDNSGDTKINDDNDDEFDDIETYVIGKDEAVDEKIYIPGKIHSLPYLLMKGVYSDSFILHEESECKDDESILKDKYFSEANVDLEENKPKEELETDPRKSLNDTWTVFYKFQPLWKIRNYFGEMIALYFAWVGEMTTSLWIPMLLGFAIFLYGLKVSVEANESKFDIPSNISDSERLKYEVEALLTTFRSSFDNDVTPYFALIICIWGTMFLERWKRRNAQLAYEWDVDNFEHNEPDRPQFYGLKVKKDPVTQEPNWFYPFKRQILKFTVSVSTLLFMMMIVLVSVVGVIVYRLVTTLEYCPGKSAIQCLITSTLLSAVLNAVSILLLGKLYEILAFKLTEWENHRTQTLYDDALVTKMFAFQFVNSYASCFYIAFFRGRFDVFGYTDECVGDSGTCMSQLSFQVLILMIIRPFPRIAKDLIIPLIRKLWRSRPNWCCRINACPCDCCNKINRISTEEAKDVFEANKRLLSNFLERERLKHPLGDFTLNEYTEKVIQYGFLMLFAASFPLAPLMAILLNLIDIRIDAKRMLWSNRRPIAYIRQDIGKWFGILNFVNTVGVITNGFLIGFTSTWASSFDLSSKLWIVLGFEHIVFVLKFLIAYLIPDVPRDVQLSIRREKYQVAKILEDAKYSEAINYGELVPKHKKKRKHRSSNYDTFVQLDESVGKPKEDLKDTAIPEENVFKETEPAPQEKSDFNRSSSEESVKEQWYVVKRDISTPKVASARTGGDLSISGVDPKLKNGGSADSIV</sequence>
<dbReference type="InterPro" id="IPR032394">
    <property type="entry name" value="Anoct_dimer"/>
</dbReference>
<keyword evidence="4 8" id="KW-0812">Transmembrane</keyword>
<dbReference type="Pfam" id="PF04547">
    <property type="entry name" value="Anoctamin"/>
    <property type="match status" value="1"/>
</dbReference>
<organism evidence="12 13">
    <name type="scientific">Magallana gigas</name>
    <name type="common">Pacific oyster</name>
    <name type="synonym">Crassostrea gigas</name>
    <dbReference type="NCBI Taxonomy" id="29159"/>
    <lineage>
        <taxon>Eukaryota</taxon>
        <taxon>Metazoa</taxon>
        <taxon>Spiralia</taxon>
        <taxon>Lophotrochozoa</taxon>
        <taxon>Mollusca</taxon>
        <taxon>Bivalvia</taxon>
        <taxon>Autobranchia</taxon>
        <taxon>Pteriomorphia</taxon>
        <taxon>Ostreida</taxon>
        <taxon>Ostreoidea</taxon>
        <taxon>Ostreidae</taxon>
        <taxon>Magallana</taxon>
    </lineage>
</organism>
<dbReference type="InterPro" id="IPR049452">
    <property type="entry name" value="Anoctamin_TM"/>
</dbReference>